<dbReference type="AlphaFoldDB" id="A0AAV3Y5N6"/>
<organism evidence="1 2">
    <name type="scientific">Plakobranchus ocellatus</name>
    <dbReference type="NCBI Taxonomy" id="259542"/>
    <lineage>
        <taxon>Eukaryota</taxon>
        <taxon>Metazoa</taxon>
        <taxon>Spiralia</taxon>
        <taxon>Lophotrochozoa</taxon>
        <taxon>Mollusca</taxon>
        <taxon>Gastropoda</taxon>
        <taxon>Heterobranchia</taxon>
        <taxon>Euthyneura</taxon>
        <taxon>Panpulmonata</taxon>
        <taxon>Sacoglossa</taxon>
        <taxon>Placobranchoidea</taxon>
        <taxon>Plakobranchidae</taxon>
        <taxon>Plakobranchus</taxon>
    </lineage>
</organism>
<keyword evidence="2" id="KW-1185">Reference proteome</keyword>
<comment type="caution">
    <text evidence="1">The sequence shown here is derived from an EMBL/GenBank/DDBJ whole genome shotgun (WGS) entry which is preliminary data.</text>
</comment>
<keyword evidence="1" id="KW-0808">Transferase</keyword>
<reference evidence="1 2" key="1">
    <citation type="journal article" date="2021" name="Elife">
        <title>Chloroplast acquisition without the gene transfer in kleptoplastic sea slugs, Plakobranchus ocellatus.</title>
        <authorList>
            <person name="Maeda T."/>
            <person name="Takahashi S."/>
            <person name="Yoshida T."/>
            <person name="Shimamura S."/>
            <person name="Takaki Y."/>
            <person name="Nagai Y."/>
            <person name="Toyoda A."/>
            <person name="Suzuki Y."/>
            <person name="Arimoto A."/>
            <person name="Ishii H."/>
            <person name="Satoh N."/>
            <person name="Nishiyama T."/>
            <person name="Hasebe M."/>
            <person name="Maruyama T."/>
            <person name="Minagawa J."/>
            <person name="Obokata J."/>
            <person name="Shigenobu S."/>
        </authorList>
    </citation>
    <scope>NUCLEOTIDE SEQUENCE [LARGE SCALE GENOMIC DNA]</scope>
</reference>
<accession>A0AAV3Y5N6</accession>
<keyword evidence="1" id="KW-0695">RNA-directed DNA polymerase</keyword>
<sequence>MEDRRKTKADEQKYRELDKQVKKRCNEAKKHWIDIQRETIEANTRINSKTMHQKIKEITGKKVSARTGCLRARDGDIVIEKEDILNRWSECISELYHDDRGPPPIISNEDEKPHILEEEVQKALKKMKKDKAAGPDDIPSKMLTALGEFGIKEVTKLLNTIHATGIVKVRQTGLFDILIRHNCDGKDLKVIRNIYWEQEVAIRVDNDCSEYRPICRGVRGKNKTSSHFGLHNNRCGTEIQKRNALSKDTFTKMKPIFTNRNIRSTTKINTMKAYIWPILLYGCECWTPTKDLERRLKAAEMWYIRRIMRISWTERK</sequence>
<evidence type="ECO:0000313" key="2">
    <source>
        <dbReference type="Proteomes" id="UP000735302"/>
    </source>
</evidence>
<dbReference type="PANTHER" id="PTHR47027:SF25">
    <property type="entry name" value="REVERSE TRANSCRIPTASE DOMAIN-CONTAINING PROTEIN"/>
    <property type="match status" value="1"/>
</dbReference>
<name>A0AAV3Y5N6_9GAST</name>
<dbReference type="PANTHER" id="PTHR47027">
    <property type="entry name" value="REVERSE TRANSCRIPTASE DOMAIN-CONTAINING PROTEIN"/>
    <property type="match status" value="1"/>
</dbReference>
<dbReference type="GO" id="GO:0003964">
    <property type="term" value="F:RNA-directed DNA polymerase activity"/>
    <property type="evidence" value="ECO:0007669"/>
    <property type="project" value="UniProtKB-KW"/>
</dbReference>
<keyword evidence="1" id="KW-0548">Nucleotidyltransferase</keyword>
<dbReference type="Proteomes" id="UP000735302">
    <property type="component" value="Unassembled WGS sequence"/>
</dbReference>
<gene>
    <name evidence="1" type="ORF">PoB_000461200</name>
</gene>
<dbReference type="EMBL" id="BLXT01000545">
    <property type="protein sequence ID" value="GFN78106.1"/>
    <property type="molecule type" value="Genomic_DNA"/>
</dbReference>
<proteinExistence type="predicted"/>
<protein>
    <submittedName>
        <fullName evidence="1">RNA-directed DNA polymerase from mobile element jockey-like</fullName>
    </submittedName>
</protein>
<evidence type="ECO:0000313" key="1">
    <source>
        <dbReference type="EMBL" id="GFN78106.1"/>
    </source>
</evidence>